<gene>
    <name evidence="1" type="ORF">V6N11_020163</name>
</gene>
<reference evidence="1 2" key="1">
    <citation type="journal article" date="2024" name="G3 (Bethesda)">
        <title>Genome assembly of Hibiscus sabdariffa L. provides insights into metabolisms of medicinal natural products.</title>
        <authorList>
            <person name="Kim T."/>
        </authorList>
    </citation>
    <scope>NUCLEOTIDE SEQUENCE [LARGE SCALE GENOMIC DNA]</scope>
    <source>
        <strain evidence="1">TK-2024</strain>
        <tissue evidence="1">Old leaves</tissue>
    </source>
</reference>
<organism evidence="1 2">
    <name type="scientific">Hibiscus sabdariffa</name>
    <name type="common">roselle</name>
    <dbReference type="NCBI Taxonomy" id="183260"/>
    <lineage>
        <taxon>Eukaryota</taxon>
        <taxon>Viridiplantae</taxon>
        <taxon>Streptophyta</taxon>
        <taxon>Embryophyta</taxon>
        <taxon>Tracheophyta</taxon>
        <taxon>Spermatophyta</taxon>
        <taxon>Magnoliopsida</taxon>
        <taxon>eudicotyledons</taxon>
        <taxon>Gunneridae</taxon>
        <taxon>Pentapetalae</taxon>
        <taxon>rosids</taxon>
        <taxon>malvids</taxon>
        <taxon>Malvales</taxon>
        <taxon>Malvaceae</taxon>
        <taxon>Malvoideae</taxon>
        <taxon>Hibiscus</taxon>
    </lineage>
</organism>
<proteinExistence type="predicted"/>
<dbReference type="Proteomes" id="UP001396334">
    <property type="component" value="Unassembled WGS sequence"/>
</dbReference>
<comment type="caution">
    <text evidence="1">The sequence shown here is derived from an EMBL/GenBank/DDBJ whole genome shotgun (WGS) entry which is preliminary data.</text>
</comment>
<keyword evidence="2" id="KW-1185">Reference proteome</keyword>
<evidence type="ECO:0000313" key="1">
    <source>
        <dbReference type="EMBL" id="KAK8984850.1"/>
    </source>
</evidence>
<name>A0ABR2P8T7_9ROSI</name>
<dbReference type="EMBL" id="JBBPBN010000075">
    <property type="protein sequence ID" value="KAK8984850.1"/>
    <property type="molecule type" value="Genomic_DNA"/>
</dbReference>
<accession>A0ABR2P8T7</accession>
<protein>
    <submittedName>
        <fullName evidence="1">Uncharacterized protein</fullName>
    </submittedName>
</protein>
<sequence length="212" mass="24057">MWELTSTVRLSEAQRGVNRTYLATCIRRYRAMLSAHGIVNVRTSSPRDGVLPCGHQTQCSFHVDDEENIVPITKKDDVHLLDVDDVEIVITNATEGNCLDVEDDVWSAAVSRLGLENDKSVWDYVGPETEQPIPNYPAYEPPSHMYDVNYTAIRDREYEARVFGSSSSSNYGELVLEAHFETKKKLIWQLRSTILNGIRDHVLLSLIHKPIV</sequence>
<evidence type="ECO:0000313" key="2">
    <source>
        <dbReference type="Proteomes" id="UP001396334"/>
    </source>
</evidence>